<dbReference type="RefSeq" id="WP_380862707.1">
    <property type="nucleotide sequence ID" value="NZ_JBHRXV010000011.1"/>
</dbReference>
<name>A0ABV7XCE4_9SPHN</name>
<organism evidence="4 5">
    <name type="scientific">Sphingoaurantiacus capsulatus</name>
    <dbReference type="NCBI Taxonomy" id="1771310"/>
    <lineage>
        <taxon>Bacteria</taxon>
        <taxon>Pseudomonadati</taxon>
        <taxon>Pseudomonadota</taxon>
        <taxon>Alphaproteobacteria</taxon>
        <taxon>Sphingomonadales</taxon>
        <taxon>Sphingosinicellaceae</taxon>
        <taxon>Sphingoaurantiacus</taxon>
    </lineage>
</organism>
<dbReference type="Gene3D" id="3.40.50.720">
    <property type="entry name" value="NAD(P)-binding Rossmann-like Domain"/>
    <property type="match status" value="1"/>
</dbReference>
<dbReference type="InterPro" id="IPR020904">
    <property type="entry name" value="Sc_DH/Rdtase_CS"/>
</dbReference>
<comment type="similarity">
    <text evidence="1">Belongs to the short-chain dehydrogenases/reductases (SDR) family.</text>
</comment>
<dbReference type="PANTHER" id="PTHR44196">
    <property type="entry name" value="DEHYDROGENASE/REDUCTASE SDR FAMILY MEMBER 7B"/>
    <property type="match status" value="1"/>
</dbReference>
<dbReference type="PANTHER" id="PTHR44196:SF4">
    <property type="entry name" value="SHORT CHAIN DEHYDROGENASE"/>
    <property type="match status" value="1"/>
</dbReference>
<comment type="caution">
    <text evidence="4">The sequence shown here is derived from an EMBL/GenBank/DDBJ whole genome shotgun (WGS) entry which is preliminary data.</text>
</comment>
<feature type="domain" description="Ketoreductase" evidence="3">
    <location>
        <begin position="8"/>
        <end position="191"/>
    </location>
</feature>
<evidence type="ECO:0000259" key="3">
    <source>
        <dbReference type="SMART" id="SM00822"/>
    </source>
</evidence>
<keyword evidence="2" id="KW-0560">Oxidoreductase</keyword>
<dbReference type="InterPro" id="IPR057326">
    <property type="entry name" value="KR_dom"/>
</dbReference>
<evidence type="ECO:0000313" key="4">
    <source>
        <dbReference type="EMBL" id="MFC3713832.1"/>
    </source>
</evidence>
<protein>
    <submittedName>
        <fullName evidence="4">SDR family NAD(P)-dependent oxidoreductase</fullName>
    </submittedName>
</protein>
<accession>A0ABV7XCE4</accession>
<sequence length="238" mass="24919">MTKTLEGKLVLVTGASRGIGAATALALGAAGAHVLLTARTEGGLEEVETKIHDAGGNATIAPLDLADSDGIDRLAQAIGGRWGRLDALLLNAAMLGDLMPVPHVPVAKFDQIMALNVGAPFRLIRAFDPLLRAADNGRVVALTSSLATAPRAYWGPYAASKAALEALVDTYGEEVRNTSRVRAAIVDPGRTRTKMRAQAYPGEDPQTVKPPEEVAEAIVKLLVEDFEPGARLKLGKAA</sequence>
<dbReference type="InterPro" id="IPR036291">
    <property type="entry name" value="NAD(P)-bd_dom_sf"/>
</dbReference>
<keyword evidence="5" id="KW-1185">Reference proteome</keyword>
<evidence type="ECO:0000256" key="2">
    <source>
        <dbReference type="ARBA" id="ARBA00023002"/>
    </source>
</evidence>
<evidence type="ECO:0000256" key="1">
    <source>
        <dbReference type="ARBA" id="ARBA00006484"/>
    </source>
</evidence>
<dbReference type="EMBL" id="JBHRXV010000011">
    <property type="protein sequence ID" value="MFC3713832.1"/>
    <property type="molecule type" value="Genomic_DNA"/>
</dbReference>
<gene>
    <name evidence="4" type="ORF">ACFOMD_14745</name>
</gene>
<proteinExistence type="inferred from homology"/>
<dbReference type="Pfam" id="PF00106">
    <property type="entry name" value="adh_short"/>
    <property type="match status" value="1"/>
</dbReference>
<dbReference type="Proteomes" id="UP001595615">
    <property type="component" value="Unassembled WGS sequence"/>
</dbReference>
<evidence type="ECO:0000313" key="5">
    <source>
        <dbReference type="Proteomes" id="UP001595615"/>
    </source>
</evidence>
<dbReference type="InterPro" id="IPR002347">
    <property type="entry name" value="SDR_fam"/>
</dbReference>
<dbReference type="SUPFAM" id="SSF51735">
    <property type="entry name" value="NAD(P)-binding Rossmann-fold domains"/>
    <property type="match status" value="1"/>
</dbReference>
<dbReference type="PROSITE" id="PS00061">
    <property type="entry name" value="ADH_SHORT"/>
    <property type="match status" value="1"/>
</dbReference>
<reference evidence="5" key="1">
    <citation type="journal article" date="2019" name="Int. J. Syst. Evol. Microbiol.">
        <title>The Global Catalogue of Microorganisms (GCM) 10K type strain sequencing project: providing services to taxonomists for standard genome sequencing and annotation.</title>
        <authorList>
            <consortium name="The Broad Institute Genomics Platform"/>
            <consortium name="The Broad Institute Genome Sequencing Center for Infectious Disease"/>
            <person name="Wu L."/>
            <person name="Ma J."/>
        </authorList>
    </citation>
    <scope>NUCLEOTIDE SEQUENCE [LARGE SCALE GENOMIC DNA]</scope>
    <source>
        <strain evidence="5">KCTC 42644</strain>
    </source>
</reference>
<dbReference type="SMART" id="SM00822">
    <property type="entry name" value="PKS_KR"/>
    <property type="match status" value="1"/>
</dbReference>
<dbReference type="PRINTS" id="PR00081">
    <property type="entry name" value="GDHRDH"/>
</dbReference>